<dbReference type="EnsemblMetazoa" id="ACOM034937-RA">
    <property type="protein sequence ID" value="ACOM034937-PA.1"/>
    <property type="gene ID" value="ACOM034937"/>
</dbReference>
<sequence>MGTPHRIDEDEFGSTELQRACLLLQLVDLFLGKRVVPVEDIVPLLHLIQLQLDPRQLTIVASYHRPLDVPRIVVRRVAGEAVRLRTHRGEGRVRIGTERRLLALD</sequence>
<dbReference type="AlphaFoldDB" id="A0A8W7PNC7"/>
<evidence type="ECO:0000313" key="1">
    <source>
        <dbReference type="EnsemblMetazoa" id="ACOM034937-PA.1"/>
    </source>
</evidence>
<name>A0A8W7PNC7_ANOCL</name>
<dbReference type="Proteomes" id="UP000075882">
    <property type="component" value="Unassembled WGS sequence"/>
</dbReference>
<protein>
    <submittedName>
        <fullName evidence="1">Uncharacterized protein</fullName>
    </submittedName>
</protein>
<organism evidence="1">
    <name type="scientific">Anopheles coluzzii</name>
    <name type="common">African malaria mosquito</name>
    <dbReference type="NCBI Taxonomy" id="1518534"/>
    <lineage>
        <taxon>Eukaryota</taxon>
        <taxon>Metazoa</taxon>
        <taxon>Ecdysozoa</taxon>
        <taxon>Arthropoda</taxon>
        <taxon>Hexapoda</taxon>
        <taxon>Insecta</taxon>
        <taxon>Pterygota</taxon>
        <taxon>Neoptera</taxon>
        <taxon>Endopterygota</taxon>
        <taxon>Diptera</taxon>
        <taxon>Nematocera</taxon>
        <taxon>Culicoidea</taxon>
        <taxon>Culicidae</taxon>
        <taxon>Anophelinae</taxon>
        <taxon>Anopheles</taxon>
    </lineage>
</organism>
<accession>A0A8W7PNC7</accession>
<proteinExistence type="predicted"/>
<reference evidence="1" key="1">
    <citation type="submission" date="2022-08" db="UniProtKB">
        <authorList>
            <consortium name="EnsemblMetazoa"/>
        </authorList>
    </citation>
    <scope>IDENTIFICATION</scope>
</reference>